<dbReference type="Gene3D" id="3.90.75.20">
    <property type="match status" value="1"/>
</dbReference>
<gene>
    <name evidence="2" type="ORF">F7Q93_15320</name>
</gene>
<name>A0A643F0B9_9HYPH</name>
<dbReference type="RefSeq" id="WP_128094024.1">
    <property type="nucleotide sequence ID" value="NZ_JBHEEN010000006.1"/>
</dbReference>
<dbReference type="SUPFAM" id="SSF54060">
    <property type="entry name" value="His-Me finger endonucleases"/>
    <property type="match status" value="1"/>
</dbReference>
<dbReference type="InterPro" id="IPR003615">
    <property type="entry name" value="HNH_nuc"/>
</dbReference>
<organism evidence="2">
    <name type="scientific">Brucella pituitosa</name>
    <dbReference type="NCBI Taxonomy" id="571256"/>
    <lineage>
        <taxon>Bacteria</taxon>
        <taxon>Pseudomonadati</taxon>
        <taxon>Pseudomonadota</taxon>
        <taxon>Alphaproteobacteria</taxon>
        <taxon>Hyphomicrobiales</taxon>
        <taxon>Brucellaceae</taxon>
        <taxon>Brucella/Ochrobactrum group</taxon>
        <taxon>Brucella</taxon>
    </lineage>
</organism>
<sequence length="138" mass="15821">MTDMSPEFLKECFDLDADAGVLTWKQRPLEHFSSWKSWHSWTIHAAGKTAGNYRSDGYIRITIDKKRYYAHRIIYALSRGINLTDVPSEIDHIDKNHMNNRPNNLRPATRSQNLMNTALRADNTSGIKGVGFDKRRGG</sequence>
<dbReference type="AlphaFoldDB" id="A0A643F0B9"/>
<protein>
    <submittedName>
        <fullName evidence="2">HNH endonuclease</fullName>
    </submittedName>
</protein>
<feature type="domain" description="HNH nuclease" evidence="1">
    <location>
        <begin position="68"/>
        <end position="114"/>
    </location>
</feature>
<dbReference type="Pfam" id="PF13392">
    <property type="entry name" value="HNH_3"/>
    <property type="match status" value="1"/>
</dbReference>
<comment type="caution">
    <text evidence="2">The sequence shown here is derived from an EMBL/GenBank/DDBJ whole genome shotgun (WGS) entry which is preliminary data.</text>
</comment>
<accession>A0A643F0B9</accession>
<keyword evidence="2" id="KW-0540">Nuclease</keyword>
<proteinExistence type="predicted"/>
<keyword evidence="2" id="KW-0255">Endonuclease</keyword>
<keyword evidence="2" id="KW-0378">Hydrolase</keyword>
<reference evidence="2" key="1">
    <citation type="submission" date="2019-09" db="EMBL/GenBank/DDBJ databases">
        <title>Draft genome sequences of 48 bacterial type strains from the CCUG.</title>
        <authorList>
            <person name="Tunovic T."/>
            <person name="Pineiro-Iglesias B."/>
            <person name="Unosson C."/>
            <person name="Inganas E."/>
            <person name="Ohlen M."/>
            <person name="Cardew S."/>
            <person name="Jensie-Markopoulos S."/>
            <person name="Salva-Serra F."/>
            <person name="Jaen-Luchoro D."/>
            <person name="Karlsson R."/>
            <person name="Svensson-Stadler L."/>
            <person name="Chun J."/>
            <person name="Moore E."/>
        </authorList>
    </citation>
    <scope>NUCLEOTIDE SEQUENCE</scope>
    <source>
        <strain evidence="2">CCUG 50899</strain>
    </source>
</reference>
<dbReference type="InterPro" id="IPR044925">
    <property type="entry name" value="His-Me_finger_sf"/>
</dbReference>
<dbReference type="EMBL" id="VZPE01000006">
    <property type="protein sequence ID" value="KAB0570606.1"/>
    <property type="molecule type" value="Genomic_DNA"/>
</dbReference>
<evidence type="ECO:0000313" key="2">
    <source>
        <dbReference type="EMBL" id="KAB0570606.1"/>
    </source>
</evidence>
<evidence type="ECO:0000259" key="1">
    <source>
        <dbReference type="Pfam" id="PF13392"/>
    </source>
</evidence>
<dbReference type="GO" id="GO:0004519">
    <property type="term" value="F:endonuclease activity"/>
    <property type="evidence" value="ECO:0007669"/>
    <property type="project" value="UniProtKB-KW"/>
</dbReference>